<evidence type="ECO:0000313" key="2">
    <source>
        <dbReference type="Proteomes" id="UP000299102"/>
    </source>
</evidence>
<gene>
    <name evidence="1" type="ORF">EVAR_84_1</name>
</gene>
<accession>A0A4C1S882</accession>
<reference evidence="1 2" key="1">
    <citation type="journal article" date="2019" name="Commun. Biol.">
        <title>The bagworm genome reveals a unique fibroin gene that provides high tensile strength.</title>
        <authorList>
            <person name="Kono N."/>
            <person name="Nakamura H."/>
            <person name="Ohtoshi R."/>
            <person name="Tomita M."/>
            <person name="Numata K."/>
            <person name="Arakawa K."/>
        </authorList>
    </citation>
    <scope>NUCLEOTIDE SEQUENCE [LARGE SCALE GENOMIC DNA]</scope>
</reference>
<evidence type="ECO:0000313" key="1">
    <source>
        <dbReference type="EMBL" id="GBO98451.1"/>
    </source>
</evidence>
<evidence type="ECO:0008006" key="3">
    <source>
        <dbReference type="Google" id="ProtNLM"/>
    </source>
</evidence>
<keyword evidence="2" id="KW-1185">Reference proteome</keyword>
<name>A0A4C1S882_EUMVA</name>
<organism evidence="1 2">
    <name type="scientific">Eumeta variegata</name>
    <name type="common">Bagworm moth</name>
    <name type="synonym">Eumeta japonica</name>
    <dbReference type="NCBI Taxonomy" id="151549"/>
    <lineage>
        <taxon>Eukaryota</taxon>
        <taxon>Metazoa</taxon>
        <taxon>Ecdysozoa</taxon>
        <taxon>Arthropoda</taxon>
        <taxon>Hexapoda</taxon>
        <taxon>Insecta</taxon>
        <taxon>Pterygota</taxon>
        <taxon>Neoptera</taxon>
        <taxon>Endopterygota</taxon>
        <taxon>Lepidoptera</taxon>
        <taxon>Glossata</taxon>
        <taxon>Ditrysia</taxon>
        <taxon>Tineoidea</taxon>
        <taxon>Psychidae</taxon>
        <taxon>Oiketicinae</taxon>
        <taxon>Eumeta</taxon>
    </lineage>
</organism>
<dbReference type="OrthoDB" id="10262769at2759"/>
<dbReference type="EMBL" id="BGZK01000001">
    <property type="protein sequence ID" value="GBO98451.1"/>
    <property type="molecule type" value="Genomic_DNA"/>
</dbReference>
<sequence length="149" mass="17550">MVTDGHGHPQPHRSRVRVAGLYLCTYLKTSRKDRCRSSYVRERCDLKEDVATRVKRGMFRWFGHLERMNERRLTEQIYRTKVCDRKVGKGSPRKFQADHVGGMLKKDQFLGTRNRRAGMKRLMDVSDAREICKDRTIWKFIVSAYPSGK</sequence>
<proteinExistence type="predicted"/>
<dbReference type="Proteomes" id="UP000299102">
    <property type="component" value="Unassembled WGS sequence"/>
</dbReference>
<comment type="caution">
    <text evidence="1">The sequence shown here is derived from an EMBL/GenBank/DDBJ whole genome shotgun (WGS) entry which is preliminary data.</text>
</comment>
<dbReference type="AlphaFoldDB" id="A0A4C1S882"/>
<protein>
    <recommendedName>
        <fullName evidence="3">Reverse transcriptase domain-containing protein</fullName>
    </recommendedName>
</protein>